<evidence type="ECO:0000259" key="1">
    <source>
        <dbReference type="Pfam" id="PF21834"/>
    </source>
</evidence>
<dbReference type="EMBL" id="LT670844">
    <property type="protein sequence ID" value="SHJ32225.1"/>
    <property type="molecule type" value="Genomic_DNA"/>
</dbReference>
<dbReference type="InterPro" id="IPR054189">
    <property type="entry name" value="DUF6894"/>
</dbReference>
<evidence type="ECO:0000313" key="2">
    <source>
        <dbReference type="EMBL" id="SHJ32225.1"/>
    </source>
</evidence>
<proteinExistence type="predicted"/>
<dbReference type="RefSeq" id="WP_079536306.1">
    <property type="nucleotide sequence ID" value="NZ_LT670844.1"/>
</dbReference>
<dbReference type="Pfam" id="PF21834">
    <property type="entry name" value="DUF6894"/>
    <property type="match status" value="1"/>
</dbReference>
<dbReference type="OrthoDB" id="8244332at2"/>
<sequence length="77" mass="8532">MAQVFFHCSNAEEIWVDGRGIAVGNLAEAHQQAAIVVRSLLMTAGTEDWREWVLHANDDLGEEIFAVPFVSLLGKLH</sequence>
<organism evidence="2 3">
    <name type="scientific">Bradyrhizobium lablabi</name>
    <dbReference type="NCBI Taxonomy" id="722472"/>
    <lineage>
        <taxon>Bacteria</taxon>
        <taxon>Pseudomonadati</taxon>
        <taxon>Pseudomonadota</taxon>
        <taxon>Alphaproteobacteria</taxon>
        <taxon>Hyphomicrobiales</taxon>
        <taxon>Nitrobacteraceae</taxon>
        <taxon>Bradyrhizobium</taxon>
    </lineage>
</organism>
<dbReference type="AlphaFoldDB" id="A0A1M6ICQ9"/>
<gene>
    <name evidence="2" type="ORF">SAMN05444159_0306</name>
</gene>
<reference evidence="2 3" key="1">
    <citation type="submission" date="2016-11" db="EMBL/GenBank/DDBJ databases">
        <authorList>
            <person name="Jaros S."/>
            <person name="Januszkiewicz K."/>
            <person name="Wedrychowicz H."/>
        </authorList>
    </citation>
    <scope>NUCLEOTIDE SEQUENCE [LARGE SCALE GENOMIC DNA]</scope>
    <source>
        <strain evidence="2 3">GAS499</strain>
    </source>
</reference>
<protein>
    <recommendedName>
        <fullName evidence="1">DUF6894 domain-containing protein</fullName>
    </recommendedName>
</protein>
<evidence type="ECO:0000313" key="3">
    <source>
        <dbReference type="Proteomes" id="UP000189935"/>
    </source>
</evidence>
<name>A0A1M6ICQ9_9BRAD</name>
<dbReference type="Proteomes" id="UP000189935">
    <property type="component" value="Chromosome I"/>
</dbReference>
<feature type="domain" description="DUF6894" evidence="1">
    <location>
        <begin position="5"/>
        <end position="69"/>
    </location>
</feature>
<accession>A0A1M6ICQ9</accession>